<accession>N1PP33</accession>
<dbReference type="eggNOG" id="KOG2084">
    <property type="taxonomic scope" value="Eukaryota"/>
</dbReference>
<gene>
    <name evidence="2" type="ORF">DOTSEDRAFT_129271</name>
</gene>
<dbReference type="PANTHER" id="PTHR47332">
    <property type="entry name" value="SET DOMAIN-CONTAINING PROTEIN 5"/>
    <property type="match status" value="1"/>
</dbReference>
<dbReference type="OrthoDB" id="3640265at2759"/>
<dbReference type="SMART" id="SM00317">
    <property type="entry name" value="SET"/>
    <property type="match status" value="1"/>
</dbReference>
<feature type="non-terminal residue" evidence="2">
    <location>
        <position position="214"/>
    </location>
</feature>
<dbReference type="Proteomes" id="UP000016933">
    <property type="component" value="Unassembled WGS sequence"/>
</dbReference>
<dbReference type="InterPro" id="IPR046341">
    <property type="entry name" value="SET_dom_sf"/>
</dbReference>
<keyword evidence="3" id="KW-1185">Reference proteome</keyword>
<dbReference type="PANTHER" id="PTHR47332:SF4">
    <property type="entry name" value="SET DOMAIN-CONTAINING PROTEIN 5"/>
    <property type="match status" value="1"/>
</dbReference>
<dbReference type="InterPro" id="IPR001214">
    <property type="entry name" value="SET_dom"/>
</dbReference>
<dbReference type="SUPFAM" id="SSF82199">
    <property type="entry name" value="SET domain"/>
    <property type="match status" value="1"/>
</dbReference>
<dbReference type="HOGENOM" id="CLU_1375174_0_0_1"/>
<feature type="domain" description="SET" evidence="1">
    <location>
        <begin position="8"/>
        <end position="148"/>
    </location>
</feature>
<organism evidence="2 3">
    <name type="scientific">Dothistroma septosporum (strain NZE10 / CBS 128990)</name>
    <name type="common">Red band needle blight fungus</name>
    <name type="synonym">Mycosphaerella pini</name>
    <dbReference type="NCBI Taxonomy" id="675120"/>
    <lineage>
        <taxon>Eukaryota</taxon>
        <taxon>Fungi</taxon>
        <taxon>Dikarya</taxon>
        <taxon>Ascomycota</taxon>
        <taxon>Pezizomycotina</taxon>
        <taxon>Dothideomycetes</taxon>
        <taxon>Dothideomycetidae</taxon>
        <taxon>Mycosphaerellales</taxon>
        <taxon>Mycosphaerellaceae</taxon>
        <taxon>Dothistroma</taxon>
    </lineage>
</organism>
<evidence type="ECO:0000313" key="2">
    <source>
        <dbReference type="EMBL" id="EME44688.1"/>
    </source>
</evidence>
<protein>
    <recommendedName>
        <fullName evidence="1">SET domain-containing protein</fullName>
    </recommendedName>
</protein>
<dbReference type="AlphaFoldDB" id="N1PP33"/>
<dbReference type="OMA" id="FYGFECD"/>
<dbReference type="Pfam" id="PF00856">
    <property type="entry name" value="SET"/>
    <property type="match status" value="1"/>
</dbReference>
<evidence type="ECO:0000313" key="3">
    <source>
        <dbReference type="Proteomes" id="UP000016933"/>
    </source>
</evidence>
<dbReference type="CDD" id="cd20071">
    <property type="entry name" value="SET_SMYD"/>
    <property type="match status" value="1"/>
</dbReference>
<dbReference type="PROSITE" id="PS50280">
    <property type="entry name" value="SET"/>
    <property type="match status" value="1"/>
</dbReference>
<dbReference type="InterPro" id="IPR053185">
    <property type="entry name" value="SET_domain_protein"/>
</dbReference>
<evidence type="ECO:0000259" key="1">
    <source>
        <dbReference type="PROSITE" id="PS50280"/>
    </source>
</evidence>
<name>N1PP33_DOTSN</name>
<proteinExistence type="predicted"/>
<dbReference type="EMBL" id="KB446539">
    <property type="protein sequence ID" value="EME44688.1"/>
    <property type="molecule type" value="Genomic_DNA"/>
</dbReference>
<dbReference type="Gene3D" id="2.170.270.10">
    <property type="entry name" value="SET domain"/>
    <property type="match status" value="1"/>
</dbReference>
<sequence length="214" mass="23887">MDVQLDTSLFDILPIPGKGYGLLATKDISPGTVIFQEAPVMKINKPGSLLKEEDVSKAFEKLSTSEKETIMALSEDKKLDRSTLMGIFKSNTFGDNDGCWLHPTICRINHSCVPNTVTTTDECCIGDQVQVFAEKPIKAGEEITVSYNHQLYEITTARQRSVLLQRQYGFTCDCPACAENSPFRTLSDQRRLLIKELRQSLNGLKTSDFSILDN</sequence>
<reference evidence="3" key="1">
    <citation type="journal article" date="2012" name="PLoS Genet.">
        <title>The genomes of the fungal plant pathogens Cladosporium fulvum and Dothistroma septosporum reveal adaptation to different hosts and lifestyles but also signatures of common ancestry.</title>
        <authorList>
            <person name="de Wit P.J.G.M."/>
            <person name="van der Burgt A."/>
            <person name="Oekmen B."/>
            <person name="Stergiopoulos I."/>
            <person name="Abd-Elsalam K.A."/>
            <person name="Aerts A.L."/>
            <person name="Bahkali A.H."/>
            <person name="Beenen H.G."/>
            <person name="Chettri P."/>
            <person name="Cox M.P."/>
            <person name="Datema E."/>
            <person name="de Vries R.P."/>
            <person name="Dhillon B."/>
            <person name="Ganley A.R."/>
            <person name="Griffiths S.A."/>
            <person name="Guo Y."/>
            <person name="Hamelin R.C."/>
            <person name="Henrissat B."/>
            <person name="Kabir M.S."/>
            <person name="Jashni M.K."/>
            <person name="Kema G."/>
            <person name="Klaubauf S."/>
            <person name="Lapidus A."/>
            <person name="Levasseur A."/>
            <person name="Lindquist E."/>
            <person name="Mehrabi R."/>
            <person name="Ohm R.A."/>
            <person name="Owen T.J."/>
            <person name="Salamov A."/>
            <person name="Schwelm A."/>
            <person name="Schijlen E."/>
            <person name="Sun H."/>
            <person name="van den Burg H.A."/>
            <person name="van Ham R.C.H.J."/>
            <person name="Zhang S."/>
            <person name="Goodwin S.B."/>
            <person name="Grigoriev I.V."/>
            <person name="Collemare J."/>
            <person name="Bradshaw R.E."/>
        </authorList>
    </citation>
    <scope>NUCLEOTIDE SEQUENCE [LARGE SCALE GENOMIC DNA]</scope>
    <source>
        <strain evidence="3">NZE10 / CBS 128990</strain>
    </source>
</reference>
<dbReference type="STRING" id="675120.N1PP33"/>
<reference evidence="2 3" key="2">
    <citation type="journal article" date="2012" name="PLoS Pathog.">
        <title>Diverse lifestyles and strategies of plant pathogenesis encoded in the genomes of eighteen Dothideomycetes fungi.</title>
        <authorList>
            <person name="Ohm R.A."/>
            <person name="Feau N."/>
            <person name="Henrissat B."/>
            <person name="Schoch C.L."/>
            <person name="Horwitz B.A."/>
            <person name="Barry K.W."/>
            <person name="Condon B.J."/>
            <person name="Copeland A.C."/>
            <person name="Dhillon B."/>
            <person name="Glaser F."/>
            <person name="Hesse C.N."/>
            <person name="Kosti I."/>
            <person name="LaButti K."/>
            <person name="Lindquist E.A."/>
            <person name="Lucas S."/>
            <person name="Salamov A.A."/>
            <person name="Bradshaw R.E."/>
            <person name="Ciuffetti L."/>
            <person name="Hamelin R.C."/>
            <person name="Kema G.H.J."/>
            <person name="Lawrence C."/>
            <person name="Scott J.A."/>
            <person name="Spatafora J.W."/>
            <person name="Turgeon B.G."/>
            <person name="de Wit P.J.G.M."/>
            <person name="Zhong S."/>
            <person name="Goodwin S.B."/>
            <person name="Grigoriev I.V."/>
        </authorList>
    </citation>
    <scope>NUCLEOTIDE SEQUENCE [LARGE SCALE GENOMIC DNA]</scope>
    <source>
        <strain evidence="3">NZE10 / CBS 128990</strain>
    </source>
</reference>